<protein>
    <submittedName>
        <fullName evidence="1">Uncharacterized protein</fullName>
    </submittedName>
</protein>
<reference evidence="1 2" key="1">
    <citation type="journal article" date="2023" name="G3 (Bethesda)">
        <title>A chromosome-level genome assembly of Zasmidium syzygii isolated from banana leaves.</title>
        <authorList>
            <person name="van Westerhoven A.C."/>
            <person name="Mehrabi R."/>
            <person name="Talebi R."/>
            <person name="Steentjes M.B.F."/>
            <person name="Corcolon B."/>
            <person name="Chong P.A."/>
            <person name="Kema G.H.J."/>
            <person name="Seidl M.F."/>
        </authorList>
    </citation>
    <scope>NUCLEOTIDE SEQUENCE [LARGE SCALE GENOMIC DNA]</scope>
    <source>
        <strain evidence="1 2">P124</strain>
    </source>
</reference>
<keyword evidence="2" id="KW-1185">Reference proteome</keyword>
<organism evidence="1 2">
    <name type="scientific">Zasmidium cellare</name>
    <name type="common">Wine cellar mold</name>
    <name type="synonym">Racodium cellare</name>
    <dbReference type="NCBI Taxonomy" id="395010"/>
    <lineage>
        <taxon>Eukaryota</taxon>
        <taxon>Fungi</taxon>
        <taxon>Dikarya</taxon>
        <taxon>Ascomycota</taxon>
        <taxon>Pezizomycotina</taxon>
        <taxon>Dothideomycetes</taxon>
        <taxon>Dothideomycetidae</taxon>
        <taxon>Mycosphaerellales</taxon>
        <taxon>Mycosphaerellaceae</taxon>
        <taxon>Zasmidium</taxon>
    </lineage>
</organism>
<sequence length="269" mass="29644">MAKLAMRVRVNIPVNYIDDSTSTCWPLNVIKPPDKPPRIKKQQLINTMLFDEKSPNLYTIEKNSVYSSPSPSNLSNALPPQWLLQKTKKSTFKSTLNIASPSGTLHNAVSTHTMHTGITIHSTSDQDSPPLITCKTHMKDFKVQMPSQGLEIKTKTHWWKSTLPRVEWDMMTDQGVQHFEWASSYGSWKLMRRGEGGEEEVVARWVCSFSSSRLSGEFEFLGSGADGRFGGTFELVAAAVAMGIGKLTRDVAVANVGAFAGAYASATAT</sequence>
<accession>A0ABR0F3D4</accession>
<comment type="caution">
    <text evidence="1">The sequence shown here is derived from an EMBL/GenBank/DDBJ whole genome shotgun (WGS) entry which is preliminary data.</text>
</comment>
<dbReference type="EMBL" id="JAXOVC010000001">
    <property type="protein sequence ID" value="KAK4507795.1"/>
    <property type="molecule type" value="Genomic_DNA"/>
</dbReference>
<dbReference type="Proteomes" id="UP001305779">
    <property type="component" value="Unassembled WGS sequence"/>
</dbReference>
<evidence type="ECO:0000313" key="2">
    <source>
        <dbReference type="Proteomes" id="UP001305779"/>
    </source>
</evidence>
<gene>
    <name evidence="1" type="ORF">PRZ48_001530</name>
</gene>
<name>A0ABR0F3D4_ZASCE</name>
<evidence type="ECO:0000313" key="1">
    <source>
        <dbReference type="EMBL" id="KAK4507795.1"/>
    </source>
</evidence>
<proteinExistence type="predicted"/>